<evidence type="ECO:0000313" key="3">
    <source>
        <dbReference type="Proteomes" id="UP000544134"/>
    </source>
</evidence>
<dbReference type="AlphaFoldDB" id="A0A848ILR3"/>
<keyword evidence="3" id="KW-1185">Reference proteome</keyword>
<name>A0A848ILR3_9BURK</name>
<sequence length="745" mass="80885">MDSNLNNLPAIIGYVTPFSGRPGDTLSFKISSQGDRDFSAAVARIDCCDPNPEGPRMKLVPVDFALQAHYAGSEQPVFSGSCAVGPLPSLDGVQQLVVELIVQPTLISDQMQTLLSLQNESGSRGLAIGLRGGQLIFQGLASQSIGVDIATGLDIPLRRWTRLRIVLDEQQNASIEASQAGLREAPRTAQLRVAMHNCATDASVDRICLAAIWRGHPEHAFNGLLEAPALFVADDESSGGCTAALRAIARWDFSQFIDQQWVPDSVDNSRRLALVNLPGRGVRSSKWTGLHMDWKTAPDEYAAIYFHADDLLDCEWKTSVELRIPEGTPSGVYGLTVRNGIGADTIPFYVTPGPAGPRARILFLAPTLTYVAYANYVRGNFAGALADRVEQWNAYPNHPDVFTAYGASTYNRHPDGSGISISSRLRPILTMRPGFMTFCDERGSGMRHFPADSHLTDWLHEKGYAFDVITDEDLDDQGVAALAGYDVVLTGSHPEYYTRRMLEAVLSYRAAGGNLMYLGGNGFYWKIARTPELPHAIEIRRAEGGLRPWASEPGEYYNQLDGEYGGLWRRNGIPPQSVAGVGFTVQGAFEGSYYTRTPASFRHDLAWLFEGVAAGPGERLGDFGLSGGGAAGFELDQASIQLGTPDYVSIIAVSEAHGPTFKIAPEEILTWLLPADPAREYEGMRAHMIYGVSPNGGGLFAVGSISFLGSLSHNRYDNDISRILENCLNRFCGAPAAVRRSPSEG</sequence>
<comment type="caution">
    <text evidence="2">The sequence shown here is derived from an EMBL/GenBank/DDBJ whole genome shotgun (WGS) entry which is preliminary data.</text>
</comment>
<dbReference type="RefSeq" id="WP_169488879.1">
    <property type="nucleotide sequence ID" value="NZ_JABBGJ010000036.1"/>
</dbReference>
<dbReference type="InterPro" id="IPR046540">
    <property type="entry name" value="DMFA2_C"/>
</dbReference>
<dbReference type="EMBL" id="JABBGJ010000036">
    <property type="protein sequence ID" value="NMM02063.1"/>
    <property type="molecule type" value="Genomic_DNA"/>
</dbReference>
<organism evidence="2 3">
    <name type="scientific">Paraburkholderia polaris</name>
    <dbReference type="NCBI Taxonomy" id="2728848"/>
    <lineage>
        <taxon>Bacteria</taxon>
        <taxon>Pseudomonadati</taxon>
        <taxon>Pseudomonadota</taxon>
        <taxon>Betaproteobacteria</taxon>
        <taxon>Burkholderiales</taxon>
        <taxon>Burkholderiaceae</taxon>
        <taxon>Paraburkholderia</taxon>
    </lineage>
</organism>
<evidence type="ECO:0000313" key="2">
    <source>
        <dbReference type="EMBL" id="NMM02063.1"/>
    </source>
</evidence>
<reference evidence="2 3" key="1">
    <citation type="submission" date="2020-04" db="EMBL/GenBank/DDBJ databases">
        <title>Paraburkholderia sp. RP-4-7 isolated from soil.</title>
        <authorList>
            <person name="Dahal R.H."/>
        </authorList>
    </citation>
    <scope>NUCLEOTIDE SEQUENCE [LARGE SCALE GENOMIC DNA]</scope>
    <source>
        <strain evidence="2 3">RP-4-7</strain>
    </source>
</reference>
<accession>A0A848ILR3</accession>
<protein>
    <submittedName>
        <fullName evidence="2">N,N-dimethylformamidase large subunit</fullName>
    </submittedName>
</protein>
<dbReference type="Pfam" id="PF20254">
    <property type="entry name" value="DMFA2_C"/>
    <property type="match status" value="1"/>
</dbReference>
<proteinExistence type="predicted"/>
<evidence type="ECO:0000259" key="1">
    <source>
        <dbReference type="Pfam" id="PF20254"/>
    </source>
</evidence>
<gene>
    <name evidence="2" type="ORF">HHL24_29560</name>
</gene>
<dbReference type="Proteomes" id="UP000544134">
    <property type="component" value="Unassembled WGS sequence"/>
</dbReference>
<feature type="domain" description="N,N-dimethylformamidase beta subunit-like C-terminal" evidence="1">
    <location>
        <begin position="285"/>
        <end position="717"/>
    </location>
</feature>